<dbReference type="AlphaFoldDB" id="A0A2U0I3T8"/>
<dbReference type="SUPFAM" id="SSF102405">
    <property type="entry name" value="MCP/YpsA-like"/>
    <property type="match status" value="1"/>
</dbReference>
<dbReference type="InterPro" id="IPR052341">
    <property type="entry name" value="LOG_family_nucleotidases"/>
</dbReference>
<dbReference type="OrthoDB" id="9801098at2"/>
<evidence type="ECO:0000256" key="2">
    <source>
        <dbReference type="RuleBase" id="RU363015"/>
    </source>
</evidence>
<sequence>MRNEQKNKNWNLVKTNDSWAIFKIMGEFVGGYEKLSRIGPCVSIFGSARTKPDHKYYKLAERIAEKITNNGYGVITGGGPGIMEAGNKGAHLAGGTSVGLNITLPFEQHDNPYIDSDKSIDFDYFFVRKVMFVKYSQGFVVMPGGFGTLDEFFEALTLIQTHKIDKFPLILVGTEFWGGLWKWVKETLLDANNNVSAEDLDLVHIVDHEDEVLDILNQFYDEYNLSPNF</sequence>
<comment type="caution">
    <text evidence="3">The sequence shown here is derived from an EMBL/GenBank/DDBJ whole genome shotgun (WGS) entry which is preliminary data.</text>
</comment>
<name>A0A2U0I3T8_9FLAO</name>
<dbReference type="InterPro" id="IPR005269">
    <property type="entry name" value="LOG"/>
</dbReference>
<evidence type="ECO:0000313" key="3">
    <source>
        <dbReference type="EMBL" id="PVW15785.1"/>
    </source>
</evidence>
<reference evidence="3 4" key="1">
    <citation type="submission" date="2018-04" db="EMBL/GenBank/DDBJ databases">
        <title>Marixanthomonas spongiae HN-E44 sp. nov., isolated from a marine sponge.</title>
        <authorList>
            <person name="Luo L."/>
            <person name="Zhuang L."/>
        </authorList>
    </citation>
    <scope>NUCLEOTIDE SEQUENCE [LARGE SCALE GENOMIC DNA]</scope>
    <source>
        <strain evidence="3 4">HN-E44</strain>
    </source>
</reference>
<protein>
    <recommendedName>
        <fullName evidence="2">Cytokinin riboside 5'-monophosphate phosphoribohydrolase</fullName>
        <ecNumber evidence="2">3.2.2.n1</ecNumber>
    </recommendedName>
</protein>
<evidence type="ECO:0000313" key="4">
    <source>
        <dbReference type="Proteomes" id="UP000245962"/>
    </source>
</evidence>
<keyword evidence="2" id="KW-0203">Cytokinin biosynthesis</keyword>
<dbReference type="PANTHER" id="PTHR43393">
    <property type="entry name" value="CYTOKININ RIBOSIDE 5'-MONOPHOSPHATE PHOSPHORIBOHYDROLASE"/>
    <property type="match status" value="1"/>
</dbReference>
<dbReference type="Proteomes" id="UP000245962">
    <property type="component" value="Unassembled WGS sequence"/>
</dbReference>
<evidence type="ECO:0000256" key="1">
    <source>
        <dbReference type="ARBA" id="ARBA00000274"/>
    </source>
</evidence>
<proteinExistence type="inferred from homology"/>
<dbReference type="GO" id="GO:0005829">
    <property type="term" value="C:cytosol"/>
    <property type="evidence" value="ECO:0007669"/>
    <property type="project" value="TreeGrafter"/>
</dbReference>
<keyword evidence="4" id="KW-1185">Reference proteome</keyword>
<dbReference type="GO" id="GO:0009691">
    <property type="term" value="P:cytokinin biosynthetic process"/>
    <property type="evidence" value="ECO:0007669"/>
    <property type="project" value="UniProtKB-UniRule"/>
</dbReference>
<dbReference type="Gene3D" id="3.40.50.450">
    <property type="match status" value="1"/>
</dbReference>
<dbReference type="Pfam" id="PF03641">
    <property type="entry name" value="Lysine_decarbox"/>
    <property type="match status" value="1"/>
</dbReference>
<dbReference type="GO" id="GO:0008714">
    <property type="term" value="F:AMP nucleosidase activity"/>
    <property type="evidence" value="ECO:0007669"/>
    <property type="project" value="UniProtKB-EC"/>
</dbReference>
<comment type="similarity">
    <text evidence="2">Belongs to the LOG family.</text>
</comment>
<comment type="catalytic activity">
    <reaction evidence="1">
        <text>AMP + H2O = D-ribose 5-phosphate + adenine</text>
        <dbReference type="Rhea" id="RHEA:20129"/>
        <dbReference type="ChEBI" id="CHEBI:15377"/>
        <dbReference type="ChEBI" id="CHEBI:16708"/>
        <dbReference type="ChEBI" id="CHEBI:78346"/>
        <dbReference type="ChEBI" id="CHEBI:456215"/>
        <dbReference type="EC" id="3.2.2.4"/>
    </reaction>
</comment>
<accession>A0A2U0I3T8</accession>
<dbReference type="EC" id="3.2.2.n1" evidence="2"/>
<dbReference type="InterPro" id="IPR031100">
    <property type="entry name" value="LOG_fam"/>
</dbReference>
<organism evidence="3 4">
    <name type="scientific">Marixanthomonas spongiae</name>
    <dbReference type="NCBI Taxonomy" id="2174845"/>
    <lineage>
        <taxon>Bacteria</taxon>
        <taxon>Pseudomonadati</taxon>
        <taxon>Bacteroidota</taxon>
        <taxon>Flavobacteriia</taxon>
        <taxon>Flavobacteriales</taxon>
        <taxon>Flavobacteriaceae</taxon>
        <taxon>Marixanthomonas</taxon>
    </lineage>
</organism>
<dbReference type="NCBIfam" id="TIGR00730">
    <property type="entry name" value="Rossman fold protein, TIGR00730 family"/>
    <property type="match status" value="1"/>
</dbReference>
<dbReference type="EMBL" id="QEHR01000003">
    <property type="protein sequence ID" value="PVW15785.1"/>
    <property type="molecule type" value="Genomic_DNA"/>
</dbReference>
<gene>
    <name evidence="3" type="ORF">DDV96_05820</name>
</gene>
<dbReference type="PANTHER" id="PTHR43393:SF3">
    <property type="entry name" value="LYSINE DECARBOXYLASE-LIKE PROTEIN"/>
    <property type="match status" value="1"/>
</dbReference>
<dbReference type="RefSeq" id="WP_116693807.1">
    <property type="nucleotide sequence ID" value="NZ_QEHR01000003.1"/>
</dbReference>
<keyword evidence="2" id="KW-0378">Hydrolase</keyword>